<feature type="non-terminal residue" evidence="2">
    <location>
        <position position="111"/>
    </location>
</feature>
<accession>A0A8J6DEZ3</accession>
<evidence type="ECO:0000313" key="3">
    <source>
        <dbReference type="Proteomes" id="UP000700334"/>
    </source>
</evidence>
<name>A0A8J6DEZ3_GALPY</name>
<gene>
    <name evidence="2" type="ORF">J0S82_017096</name>
</gene>
<evidence type="ECO:0000256" key="1">
    <source>
        <dbReference type="SAM" id="MobiDB-lite"/>
    </source>
</evidence>
<feature type="non-terminal residue" evidence="2">
    <location>
        <position position="1"/>
    </location>
</feature>
<protein>
    <submittedName>
        <fullName evidence="2">Uncharacterized protein</fullName>
    </submittedName>
</protein>
<feature type="compositionally biased region" description="Polar residues" evidence="1">
    <location>
        <begin position="93"/>
        <end position="111"/>
    </location>
</feature>
<proteinExistence type="predicted"/>
<feature type="region of interest" description="Disordered" evidence="1">
    <location>
        <begin position="87"/>
        <end position="111"/>
    </location>
</feature>
<keyword evidence="3" id="KW-1185">Reference proteome</keyword>
<dbReference type="AlphaFoldDB" id="A0A8J6DEZ3"/>
<evidence type="ECO:0000313" key="2">
    <source>
        <dbReference type="EMBL" id="KAG8507157.1"/>
    </source>
</evidence>
<comment type="caution">
    <text evidence="2">The sequence shown here is derived from an EMBL/GenBank/DDBJ whole genome shotgun (WGS) entry which is preliminary data.</text>
</comment>
<dbReference type="EMBL" id="JAGFMF010012125">
    <property type="protein sequence ID" value="KAG8507157.1"/>
    <property type="molecule type" value="Genomic_DNA"/>
</dbReference>
<reference evidence="2" key="1">
    <citation type="journal article" date="2021" name="Evol. Appl.">
        <title>The genome of the Pyrenean desman and the effects of bottlenecks and inbreeding on the genomic landscape of an endangered species.</title>
        <authorList>
            <person name="Escoda L."/>
            <person name="Castresana J."/>
        </authorList>
    </citation>
    <scope>NUCLEOTIDE SEQUENCE</scope>
    <source>
        <strain evidence="2">IBE-C5619</strain>
    </source>
</reference>
<organism evidence="2 3">
    <name type="scientific">Galemys pyrenaicus</name>
    <name type="common">Iberian desman</name>
    <name type="synonym">Pyrenean desman</name>
    <dbReference type="NCBI Taxonomy" id="202257"/>
    <lineage>
        <taxon>Eukaryota</taxon>
        <taxon>Metazoa</taxon>
        <taxon>Chordata</taxon>
        <taxon>Craniata</taxon>
        <taxon>Vertebrata</taxon>
        <taxon>Euteleostomi</taxon>
        <taxon>Mammalia</taxon>
        <taxon>Eutheria</taxon>
        <taxon>Laurasiatheria</taxon>
        <taxon>Eulipotyphla</taxon>
        <taxon>Talpidae</taxon>
        <taxon>Galemys</taxon>
    </lineage>
</organism>
<dbReference type="Proteomes" id="UP000700334">
    <property type="component" value="Unassembled WGS sequence"/>
</dbReference>
<sequence length="111" mass="12287">KADINTKCKVTRWAKKIETRERKVNILDHYEVMKQGKGIGKSSRSLEASKAAVILLNEHLLLQRFHQKDGSYRQEGSSLVVSCPENCRPEGGTTKSSEGLGSAIPENTCSK</sequence>